<dbReference type="GO" id="GO:0003712">
    <property type="term" value="F:transcription coregulator activity"/>
    <property type="evidence" value="ECO:0007669"/>
    <property type="project" value="TreeGrafter"/>
</dbReference>
<dbReference type="InterPro" id="IPR009072">
    <property type="entry name" value="Histone-fold"/>
</dbReference>
<keyword evidence="3" id="KW-0804">Transcription</keyword>
<dbReference type="SUPFAM" id="SSF47113">
    <property type="entry name" value="Histone-fold"/>
    <property type="match status" value="1"/>
</dbReference>
<dbReference type="EMBL" id="JABELV010000021">
    <property type="protein sequence ID" value="KAG7563079.1"/>
    <property type="molecule type" value="Genomic_DNA"/>
</dbReference>
<organism evidence="7 8">
    <name type="scientific">Filobasidium floriforme</name>
    <dbReference type="NCBI Taxonomy" id="5210"/>
    <lineage>
        <taxon>Eukaryota</taxon>
        <taxon>Fungi</taxon>
        <taxon>Dikarya</taxon>
        <taxon>Basidiomycota</taxon>
        <taxon>Agaricomycotina</taxon>
        <taxon>Tremellomycetes</taxon>
        <taxon>Filobasidiales</taxon>
        <taxon>Filobasidiaceae</taxon>
        <taxon>Filobasidium</taxon>
    </lineage>
</organism>
<feature type="region of interest" description="Disordered" evidence="6">
    <location>
        <begin position="241"/>
        <end position="277"/>
    </location>
</feature>
<accession>A0A8K0JPW6</accession>
<dbReference type="GO" id="GO:0005634">
    <property type="term" value="C:nucleus"/>
    <property type="evidence" value="ECO:0007669"/>
    <property type="project" value="UniProtKB-SubCell"/>
</dbReference>
<dbReference type="GO" id="GO:0006366">
    <property type="term" value="P:transcription by RNA polymerase II"/>
    <property type="evidence" value="ECO:0007669"/>
    <property type="project" value="InterPro"/>
</dbReference>
<evidence type="ECO:0000313" key="8">
    <source>
        <dbReference type="Proteomes" id="UP000812966"/>
    </source>
</evidence>
<dbReference type="CDD" id="cd22926">
    <property type="entry name" value="HFD_SPT3"/>
    <property type="match status" value="1"/>
</dbReference>
<proteinExistence type="inferred from homology"/>
<dbReference type="Pfam" id="PF02269">
    <property type="entry name" value="TFIID-18kDa"/>
    <property type="match status" value="1"/>
</dbReference>
<dbReference type="Gene3D" id="1.10.20.10">
    <property type="entry name" value="Histone, subunit A"/>
    <property type="match status" value="1"/>
</dbReference>
<evidence type="ECO:0000313" key="7">
    <source>
        <dbReference type="EMBL" id="KAG7563079.1"/>
    </source>
</evidence>
<comment type="caution">
    <text evidence="7">The sequence shown here is derived from an EMBL/GenBank/DDBJ whole genome shotgun (WGS) entry which is preliminary data.</text>
</comment>
<dbReference type="GO" id="GO:0000124">
    <property type="term" value="C:SAGA complex"/>
    <property type="evidence" value="ECO:0007669"/>
    <property type="project" value="TreeGrafter"/>
</dbReference>
<keyword evidence="8" id="KW-1185">Reference proteome</keyword>
<keyword evidence="4" id="KW-0539">Nucleus</keyword>
<comment type="subcellular location">
    <subcellularLocation>
        <location evidence="1">Nucleus</location>
    </subcellularLocation>
</comment>
<comment type="similarity">
    <text evidence="5">Belongs to the SPT3 family.</text>
</comment>
<evidence type="ECO:0000256" key="1">
    <source>
        <dbReference type="ARBA" id="ARBA00004123"/>
    </source>
</evidence>
<feature type="compositionally biased region" description="Pro residues" evidence="6">
    <location>
        <begin position="265"/>
        <end position="277"/>
    </location>
</feature>
<sequence length="319" mass="36339">MVYVFGEIQSPAEESVHLIEDMVRSQMIELATRARTISYLRNARYLTIEDVIYLIRDDRARVNRLRTYLSWKEVRKTARKEESSATKGGADVEIEDLEDDLVEKKAPRKEVIKLPWEPLTPFAEVLKNLPGRQNGAAPDEEEDDDELEAYEDSLQRLREADSVTRRMSKEQYVFYSECRQASFTYRKAKRFRDFLNTTAYLDLKPNEDVMDVLGFLAFESVRSLCVAALEIRDAAAGAENMVSTPEAKMEQDSTSKTTPAKPRAKSPPPEPWKAPPTLPLLPAHLLTAYSRLQRGQATKKAGGLRNWRGGVKRTKIALI</sequence>
<gene>
    <name evidence="7" type="ORF">FFLO_01511</name>
</gene>
<reference evidence="7" key="1">
    <citation type="submission" date="2020-04" db="EMBL/GenBank/DDBJ databases">
        <title>Analysis of mating type loci in Filobasidium floriforme.</title>
        <authorList>
            <person name="Nowrousian M."/>
        </authorList>
    </citation>
    <scope>NUCLEOTIDE SEQUENCE</scope>
    <source>
        <strain evidence="7">CBS 6242</strain>
    </source>
</reference>
<evidence type="ECO:0000256" key="4">
    <source>
        <dbReference type="ARBA" id="ARBA00023242"/>
    </source>
</evidence>
<name>A0A8K0JPW6_9TREE</name>
<dbReference type="Proteomes" id="UP000812966">
    <property type="component" value="Unassembled WGS sequence"/>
</dbReference>
<dbReference type="GO" id="GO:0046982">
    <property type="term" value="F:protein heterodimerization activity"/>
    <property type="evidence" value="ECO:0007669"/>
    <property type="project" value="InterPro"/>
</dbReference>
<evidence type="ECO:0000256" key="2">
    <source>
        <dbReference type="ARBA" id="ARBA00023015"/>
    </source>
</evidence>
<evidence type="ECO:0000256" key="6">
    <source>
        <dbReference type="SAM" id="MobiDB-lite"/>
    </source>
</evidence>
<dbReference type="PANTHER" id="PTHR11380:SF16">
    <property type="entry name" value="TRANSCRIPTION INITIATION PROTEIN SPT3 HOMOLOG"/>
    <property type="match status" value="1"/>
</dbReference>
<keyword evidence="2" id="KW-0805">Transcription regulation</keyword>
<evidence type="ECO:0000256" key="3">
    <source>
        <dbReference type="ARBA" id="ARBA00023163"/>
    </source>
</evidence>
<evidence type="ECO:0000256" key="5">
    <source>
        <dbReference type="ARBA" id="ARBA00061274"/>
    </source>
</evidence>
<dbReference type="InterPro" id="IPR003195">
    <property type="entry name" value="TFIID_TAF13"/>
</dbReference>
<dbReference type="PANTHER" id="PTHR11380">
    <property type="entry name" value="TRANSCRIPTION INITIATION FACTOR TFIID/SUPT3-RELATED"/>
    <property type="match status" value="1"/>
</dbReference>
<dbReference type="AlphaFoldDB" id="A0A8K0JPW6"/>
<protein>
    <submittedName>
        <fullName evidence="7">Uncharacterized protein</fullName>
    </submittedName>
</protein>